<protein>
    <submittedName>
        <fullName evidence="7">Multicopper oxidase CueO</fullName>
    </submittedName>
</protein>
<dbReference type="Pfam" id="PF07731">
    <property type="entry name" value="Cu-oxidase_2"/>
    <property type="match status" value="1"/>
</dbReference>
<dbReference type="PANTHER" id="PTHR48267">
    <property type="entry name" value="CUPREDOXIN SUPERFAMILY PROTEIN"/>
    <property type="match status" value="1"/>
</dbReference>
<feature type="domain" description="Plastocyanin-like" evidence="5">
    <location>
        <begin position="456"/>
        <end position="573"/>
    </location>
</feature>
<keyword evidence="8" id="KW-1185">Reference proteome</keyword>
<dbReference type="NCBIfam" id="NF008205">
    <property type="entry name" value="PRK10965.1"/>
    <property type="match status" value="1"/>
</dbReference>
<keyword evidence="3" id="KW-0732">Signal</keyword>
<keyword evidence="2" id="KW-0560">Oxidoreductase</keyword>
<dbReference type="CDD" id="cd04232">
    <property type="entry name" value="CuRO_1_CueO_FtsP"/>
    <property type="match status" value="1"/>
</dbReference>
<reference evidence="7 8" key="1">
    <citation type="submission" date="2019-06" db="EMBL/GenBank/DDBJ databases">
        <title>Complete genome of Dickeya zeae PL65.</title>
        <authorList>
            <person name="Boluk G."/>
            <person name="Arif M."/>
        </authorList>
    </citation>
    <scope>NUCLEOTIDE SEQUENCE [LARGE SCALE GENOMIC DNA]</scope>
    <source>
        <strain evidence="7 8">PL65</strain>
    </source>
</reference>
<dbReference type="InterPro" id="IPR001117">
    <property type="entry name" value="Cu-oxidase_2nd"/>
</dbReference>
<dbReference type="Pfam" id="PF00394">
    <property type="entry name" value="Cu-oxidase"/>
    <property type="match status" value="1"/>
</dbReference>
<dbReference type="RefSeq" id="WP_220177857.1">
    <property type="nucleotide sequence ID" value="NZ_CP040817.1"/>
</dbReference>
<dbReference type="Gene3D" id="2.60.40.420">
    <property type="entry name" value="Cupredoxins - blue copper proteins"/>
    <property type="match status" value="3"/>
</dbReference>
<evidence type="ECO:0000259" key="4">
    <source>
        <dbReference type="Pfam" id="PF00394"/>
    </source>
</evidence>
<feature type="domain" description="Plastocyanin-like" evidence="4">
    <location>
        <begin position="232"/>
        <end position="298"/>
    </location>
</feature>
<evidence type="ECO:0000313" key="8">
    <source>
        <dbReference type="Proteomes" id="UP000824976"/>
    </source>
</evidence>
<name>A0ABX8VYF5_9GAMM</name>
<organism evidence="7 8">
    <name type="scientific">Dickeya zeae</name>
    <dbReference type="NCBI Taxonomy" id="204042"/>
    <lineage>
        <taxon>Bacteria</taxon>
        <taxon>Pseudomonadati</taxon>
        <taxon>Pseudomonadota</taxon>
        <taxon>Gammaproteobacteria</taxon>
        <taxon>Enterobacterales</taxon>
        <taxon>Pectobacteriaceae</taxon>
        <taxon>Dickeya</taxon>
    </lineage>
</organism>
<dbReference type="Proteomes" id="UP000824976">
    <property type="component" value="Chromosome"/>
</dbReference>
<dbReference type="EMBL" id="CP040817">
    <property type="protein sequence ID" value="QYM91160.1"/>
    <property type="molecule type" value="Genomic_DNA"/>
</dbReference>
<evidence type="ECO:0000256" key="2">
    <source>
        <dbReference type="ARBA" id="ARBA00023002"/>
    </source>
</evidence>
<dbReference type="PROSITE" id="PS00080">
    <property type="entry name" value="MULTICOPPER_OXIDASE2"/>
    <property type="match status" value="1"/>
</dbReference>
<proteinExistence type="predicted"/>
<sequence length="574" mass="62153">MRRREFIKLSAMLGASSLLPWWSCSVWADERPSLPVPPLLAPDAAGNIALTLQTGSMRWLEGIETTTWGINGGFLGPALQLEQGKTVTMNVTNTLPETATLHWHGMEIPGDADGGPQAEIAPGGTWTATFRVEQPAATAWFHPHTHGVTGRQVAMGLGGLILIQDAASRTLPLPAQWGVDDIPLILQDKRLDAKGQIDYQLDVMSAAVGWFGDLMLTNGARYPQHTAPRGWLRLRILNGCNARSLTLAASDGRPLYVIASDGGLLAEPVQVSNLTVLMGERFEVLVDARDGKAFDMVTLPVTQMGMRLPPFDQPLPVLRIQPSAQPGTGKLPETLVSLPALPSTAGLKTRQLQLSMDPRLDMLGMQALMVRYGMQAMSGMDMNAHGSMQGMSHDAGMSMPSGMGQQGMSMNHGSMNHGSMNHGGMSNGSMDHGNMNHNGMNPGDMNHGSMDPQAGQAPLDLLSANHINGVAFQMGQPMFDVKRGEHEIWSISGQGDMMLHPFHIHGTRFRILSENGKPPAAHRRGWKDIVHVEGARSEVLVQFSHPAAKERAFMAHCHLLEHEDTGMMMSFTVS</sequence>
<evidence type="ECO:0000259" key="6">
    <source>
        <dbReference type="Pfam" id="PF07732"/>
    </source>
</evidence>
<feature type="signal peptide" evidence="3">
    <location>
        <begin position="1"/>
        <end position="28"/>
    </location>
</feature>
<dbReference type="CDD" id="cd13867">
    <property type="entry name" value="CuRO_2_CueO_FtsP"/>
    <property type="match status" value="1"/>
</dbReference>
<evidence type="ECO:0000259" key="5">
    <source>
        <dbReference type="Pfam" id="PF07731"/>
    </source>
</evidence>
<feature type="chain" id="PRO_5046602528" evidence="3">
    <location>
        <begin position="29"/>
        <end position="574"/>
    </location>
</feature>
<feature type="domain" description="Plastocyanin-like" evidence="6">
    <location>
        <begin position="54"/>
        <end position="166"/>
    </location>
</feature>
<dbReference type="InterPro" id="IPR008972">
    <property type="entry name" value="Cupredoxin"/>
</dbReference>
<keyword evidence="1" id="KW-0479">Metal-binding</keyword>
<dbReference type="SUPFAM" id="SSF49503">
    <property type="entry name" value="Cupredoxins"/>
    <property type="match status" value="3"/>
</dbReference>
<evidence type="ECO:0000256" key="3">
    <source>
        <dbReference type="SAM" id="SignalP"/>
    </source>
</evidence>
<gene>
    <name evidence="7" type="primary">cueO</name>
    <name evidence="7" type="ORF">FGI21_04350</name>
</gene>
<dbReference type="Pfam" id="PF07732">
    <property type="entry name" value="Cu-oxidase_3"/>
    <property type="match status" value="1"/>
</dbReference>
<accession>A0ABX8VYF5</accession>
<dbReference type="InterPro" id="IPR011707">
    <property type="entry name" value="Cu-oxidase-like_N"/>
</dbReference>
<evidence type="ECO:0000313" key="7">
    <source>
        <dbReference type="EMBL" id="QYM91160.1"/>
    </source>
</evidence>
<dbReference type="InterPro" id="IPR002355">
    <property type="entry name" value="Cu_oxidase_Cu_BS"/>
</dbReference>
<dbReference type="InterPro" id="IPR045087">
    <property type="entry name" value="Cu-oxidase_fam"/>
</dbReference>
<evidence type="ECO:0000256" key="1">
    <source>
        <dbReference type="ARBA" id="ARBA00022723"/>
    </source>
</evidence>
<dbReference type="PANTHER" id="PTHR48267:SF1">
    <property type="entry name" value="BILIRUBIN OXIDASE"/>
    <property type="match status" value="1"/>
</dbReference>
<dbReference type="InterPro" id="IPR011706">
    <property type="entry name" value="Cu-oxidase_C"/>
</dbReference>